<evidence type="ECO:0000313" key="3">
    <source>
        <dbReference type="Proteomes" id="UP000606003"/>
    </source>
</evidence>
<comment type="caution">
    <text evidence="2">The sequence shown here is derived from an EMBL/GenBank/DDBJ whole genome shotgun (WGS) entry which is preliminary data.</text>
</comment>
<dbReference type="EMBL" id="JACXAC010000006">
    <property type="protein sequence ID" value="MBD2724276.1"/>
    <property type="molecule type" value="Genomic_DNA"/>
</dbReference>
<organism evidence="2 3">
    <name type="scientific">Hymenobacter armeniacus</name>
    <dbReference type="NCBI Taxonomy" id="2771358"/>
    <lineage>
        <taxon>Bacteria</taxon>
        <taxon>Pseudomonadati</taxon>
        <taxon>Bacteroidota</taxon>
        <taxon>Cytophagia</taxon>
        <taxon>Cytophagales</taxon>
        <taxon>Hymenobacteraceae</taxon>
        <taxon>Hymenobacter</taxon>
    </lineage>
</organism>
<dbReference type="Proteomes" id="UP000606003">
    <property type="component" value="Unassembled WGS sequence"/>
</dbReference>
<dbReference type="InterPro" id="IPR026444">
    <property type="entry name" value="Secre_tail"/>
</dbReference>
<sequence>MPHPYAWFRLLLLLLLGSTSATWAQRPPTTLVYDSLGRPRRLNHQLSVTFDRSVINLAAVGNPLGNEGPLTVFLTPAAINALQARFSFDVSNIYAAKMYSRVTPTDTLFFSGSPLFGPDWCVLRLYMPAGTDDHASFEAFAQQPLTLVKGVGFIIPAVPTSSSATPFLMASGNASLLTYPQPAQTVLTFALPAPLPATADVTILTAAGKVVRTEKHQVYQRGELTPLQTDLSALPAGQYFYRVVTPKATYQGRLEKQD</sequence>
<protein>
    <submittedName>
        <fullName evidence="2">T9SS type A sorting domain-containing protein</fullName>
    </submittedName>
</protein>
<reference evidence="2 3" key="1">
    <citation type="submission" date="2020-09" db="EMBL/GenBank/DDBJ databases">
        <authorList>
            <person name="Kim M.K."/>
        </authorList>
    </citation>
    <scope>NUCLEOTIDE SEQUENCE [LARGE SCALE GENOMIC DNA]</scope>
    <source>
        <strain evidence="2 3">BT189</strain>
    </source>
</reference>
<keyword evidence="3" id="KW-1185">Reference proteome</keyword>
<dbReference type="NCBIfam" id="TIGR04183">
    <property type="entry name" value="Por_Secre_tail"/>
    <property type="match status" value="1"/>
</dbReference>
<proteinExistence type="predicted"/>
<accession>A0ABR8JZE8</accession>
<dbReference type="RefSeq" id="WP_190927882.1">
    <property type="nucleotide sequence ID" value="NZ_JACXAC010000006.1"/>
</dbReference>
<feature type="chain" id="PRO_5047445645" evidence="1">
    <location>
        <begin position="25"/>
        <end position="258"/>
    </location>
</feature>
<feature type="signal peptide" evidence="1">
    <location>
        <begin position="1"/>
        <end position="24"/>
    </location>
</feature>
<name>A0ABR8JZE8_9BACT</name>
<keyword evidence="1" id="KW-0732">Signal</keyword>
<evidence type="ECO:0000256" key="1">
    <source>
        <dbReference type="SAM" id="SignalP"/>
    </source>
</evidence>
<gene>
    <name evidence="2" type="ORF">IC234_19265</name>
</gene>
<evidence type="ECO:0000313" key="2">
    <source>
        <dbReference type="EMBL" id="MBD2724276.1"/>
    </source>
</evidence>